<protein>
    <submittedName>
        <fullName evidence="2">Uncharacterized protein</fullName>
    </submittedName>
</protein>
<accession>A0AAN9U8B5</accession>
<feature type="compositionally biased region" description="Low complexity" evidence="1">
    <location>
        <begin position="199"/>
        <end position="217"/>
    </location>
</feature>
<keyword evidence="3" id="KW-1185">Reference proteome</keyword>
<organism evidence="2 3">
    <name type="scientific">Cytospora paraplurivora</name>
    <dbReference type="NCBI Taxonomy" id="2898453"/>
    <lineage>
        <taxon>Eukaryota</taxon>
        <taxon>Fungi</taxon>
        <taxon>Dikarya</taxon>
        <taxon>Ascomycota</taxon>
        <taxon>Pezizomycotina</taxon>
        <taxon>Sordariomycetes</taxon>
        <taxon>Sordariomycetidae</taxon>
        <taxon>Diaporthales</taxon>
        <taxon>Cytosporaceae</taxon>
        <taxon>Cytospora</taxon>
    </lineage>
</organism>
<feature type="compositionally biased region" description="Low complexity" evidence="1">
    <location>
        <begin position="52"/>
        <end position="85"/>
    </location>
</feature>
<feature type="region of interest" description="Disordered" evidence="1">
    <location>
        <begin position="308"/>
        <end position="328"/>
    </location>
</feature>
<name>A0AAN9U8B5_9PEZI</name>
<comment type="caution">
    <text evidence="2">The sequence shown here is derived from an EMBL/GenBank/DDBJ whole genome shotgun (WGS) entry which is preliminary data.</text>
</comment>
<reference evidence="2 3" key="1">
    <citation type="journal article" date="2023" name="PLoS ONE">
        <title>Cytospora paraplurivora sp. nov. isolated from orchards with fruit tree decline syndrome in Ontario, Canada.</title>
        <authorList>
            <person name="Ilyukhin E."/>
            <person name="Nguyen H.D.T."/>
            <person name="Castle A.J."/>
            <person name="Ellouze W."/>
        </authorList>
    </citation>
    <scope>NUCLEOTIDE SEQUENCE [LARGE SCALE GENOMIC DNA]</scope>
    <source>
        <strain evidence="2 3">FDS-564</strain>
    </source>
</reference>
<evidence type="ECO:0000313" key="3">
    <source>
        <dbReference type="Proteomes" id="UP001320245"/>
    </source>
</evidence>
<dbReference type="Proteomes" id="UP001320245">
    <property type="component" value="Unassembled WGS sequence"/>
</dbReference>
<dbReference type="AlphaFoldDB" id="A0AAN9U8B5"/>
<feature type="compositionally biased region" description="Basic and acidic residues" evidence="1">
    <location>
        <begin position="105"/>
        <end position="121"/>
    </location>
</feature>
<feature type="region of interest" description="Disordered" evidence="1">
    <location>
        <begin position="1"/>
        <end position="20"/>
    </location>
</feature>
<proteinExistence type="predicted"/>
<feature type="region of interest" description="Disordered" evidence="1">
    <location>
        <begin position="29"/>
        <end position="222"/>
    </location>
</feature>
<evidence type="ECO:0000313" key="2">
    <source>
        <dbReference type="EMBL" id="KAK7740811.1"/>
    </source>
</evidence>
<gene>
    <name evidence="2" type="ORF">SLS53_005280</name>
</gene>
<sequence>MTVEDRLFDMEDDNQPELSAVEKLDVRLDASAKSLPPQPIDDPAQGVQRTDSGFVSNSVSVSSGSHSSLTKADSGYSSSASLRSFRSGKKALAAEQNTGRGSMESVRKSPEITETDRRHGLELQLPSPTVAGDVPAAPWTPETDKAPRPSPNDDSPAKLMSPGRARKKAGPQQLPNIDISKTGDRYAESSTSVSPIPASAKSDVSEPPSSSSLSIGSNAQKHGRLHRLLSLKSSGFSRAPLTVHATHAVDKQVPSVPKDVEQRLREHTGRFPMTTKRLALRSQMSKETLKTILSVGSLEYAMDDELPSTPSIIETDSGDEQANAASGDAVEHSLRQTINSMQSNFKQAAASMMPTKKPVVPKTVSIQKESQVRDPRHIAGNNNTTLPGDAELKSCNSVFSSSGSNAYDVAAKALTENQVQPGRQAGRSMTLTAEQTEDIQFERHAFKS</sequence>
<evidence type="ECO:0000256" key="1">
    <source>
        <dbReference type="SAM" id="MobiDB-lite"/>
    </source>
</evidence>
<dbReference type="EMBL" id="JAJSPL020000019">
    <property type="protein sequence ID" value="KAK7740811.1"/>
    <property type="molecule type" value="Genomic_DNA"/>
</dbReference>